<proteinExistence type="predicted"/>
<dbReference type="AlphaFoldDB" id="A0A6A5H4P9"/>
<dbReference type="GeneID" id="9806857"/>
<evidence type="ECO:0000256" key="1">
    <source>
        <dbReference type="SAM" id="SignalP"/>
    </source>
</evidence>
<dbReference type="Pfam" id="PF05912">
    <property type="entry name" value="DUF870"/>
    <property type="match status" value="1"/>
</dbReference>
<comment type="caution">
    <text evidence="2">The sequence shown here is derived from an EMBL/GenBank/DDBJ whole genome shotgun (WGS) entry which is preliminary data.</text>
</comment>
<dbReference type="Gene3D" id="2.60.40.3330">
    <property type="match status" value="1"/>
</dbReference>
<accession>A0A6A5H4P9</accession>
<evidence type="ECO:0000313" key="2">
    <source>
        <dbReference type="EMBL" id="KAF1762840.1"/>
    </source>
</evidence>
<keyword evidence="1" id="KW-0732">Signal</keyword>
<feature type="chain" id="PRO_5025675186" evidence="1">
    <location>
        <begin position="19"/>
        <end position="133"/>
    </location>
</feature>
<dbReference type="CTD" id="9806857"/>
<dbReference type="InterPro" id="IPR008588">
    <property type="entry name" value="DUF870_CAE_spp"/>
</dbReference>
<dbReference type="RefSeq" id="XP_003097226.2">
    <property type="nucleotide sequence ID" value="XM_003097178.2"/>
</dbReference>
<dbReference type="KEGG" id="crq:GCK72_011103"/>
<dbReference type="InterPro" id="IPR038479">
    <property type="entry name" value="Transthyretin-like_sf"/>
</dbReference>
<name>A0A6A5H4P9_CAERE</name>
<reference evidence="2 3" key="1">
    <citation type="submission" date="2019-12" db="EMBL/GenBank/DDBJ databases">
        <title>Chromosome-level assembly of the Caenorhabditis remanei genome.</title>
        <authorList>
            <person name="Teterina A.A."/>
            <person name="Willis J.H."/>
            <person name="Phillips P.C."/>
        </authorList>
    </citation>
    <scope>NUCLEOTIDE SEQUENCE [LARGE SCALE GENOMIC DNA]</scope>
    <source>
        <strain evidence="2 3">PX506</strain>
        <tissue evidence="2">Whole organism</tissue>
    </source>
</reference>
<dbReference type="PANTHER" id="PTHR21479:SF25">
    <property type="entry name" value="APYRASE-RELATED"/>
    <property type="match status" value="1"/>
</dbReference>
<dbReference type="Proteomes" id="UP000483820">
    <property type="component" value="Chromosome III"/>
</dbReference>
<gene>
    <name evidence="2" type="ORF">GCK72_011103</name>
</gene>
<organism evidence="2 3">
    <name type="scientific">Caenorhabditis remanei</name>
    <name type="common">Caenorhabditis vulgaris</name>
    <dbReference type="NCBI Taxonomy" id="31234"/>
    <lineage>
        <taxon>Eukaryota</taxon>
        <taxon>Metazoa</taxon>
        <taxon>Ecdysozoa</taxon>
        <taxon>Nematoda</taxon>
        <taxon>Chromadorea</taxon>
        <taxon>Rhabditida</taxon>
        <taxon>Rhabditina</taxon>
        <taxon>Rhabditomorpha</taxon>
        <taxon>Rhabditoidea</taxon>
        <taxon>Rhabditidae</taxon>
        <taxon>Peloderinae</taxon>
        <taxon>Caenorhabditis</taxon>
    </lineage>
</organism>
<evidence type="ECO:0000313" key="3">
    <source>
        <dbReference type="Proteomes" id="UP000483820"/>
    </source>
</evidence>
<dbReference type="EMBL" id="WUAV01000003">
    <property type="protein sequence ID" value="KAF1762840.1"/>
    <property type="molecule type" value="Genomic_DNA"/>
</dbReference>
<sequence length="133" mass="15687">MICSLFLFSLIFFSPISGKSKFHFYGNLGCPLDCFTYHVEVWEEDFFEKSDDLLTNQTETCSFRPHKYQVSAEDTDDGLDFLRKFEIYMVIYHNCTRTGSIKKFRYNWGKYNIDVHEVNESKDLDLGDQGEEV</sequence>
<dbReference type="PANTHER" id="PTHR21479">
    <property type="match status" value="1"/>
</dbReference>
<feature type="signal peptide" evidence="1">
    <location>
        <begin position="1"/>
        <end position="18"/>
    </location>
</feature>
<protein>
    <submittedName>
        <fullName evidence="2">Uncharacterized protein</fullName>
    </submittedName>
</protein>